<dbReference type="PANTHER" id="PTHR43708">
    <property type="entry name" value="CONSERVED EXPRESSED OXIDOREDUCTASE (EUROFUNG)"/>
    <property type="match status" value="1"/>
</dbReference>
<dbReference type="InterPro" id="IPR051317">
    <property type="entry name" value="Gfo/Idh/MocA_oxidoreduct"/>
</dbReference>
<evidence type="ECO:0000313" key="4">
    <source>
        <dbReference type="Proteomes" id="UP001174936"/>
    </source>
</evidence>
<evidence type="ECO:0000259" key="2">
    <source>
        <dbReference type="Pfam" id="PF22685"/>
    </source>
</evidence>
<keyword evidence="4" id="KW-1185">Reference proteome</keyword>
<organism evidence="3 4">
    <name type="scientific">Cercophora newfieldiana</name>
    <dbReference type="NCBI Taxonomy" id="92897"/>
    <lineage>
        <taxon>Eukaryota</taxon>
        <taxon>Fungi</taxon>
        <taxon>Dikarya</taxon>
        <taxon>Ascomycota</taxon>
        <taxon>Pezizomycotina</taxon>
        <taxon>Sordariomycetes</taxon>
        <taxon>Sordariomycetidae</taxon>
        <taxon>Sordariales</taxon>
        <taxon>Lasiosphaeriaceae</taxon>
        <taxon>Cercophora</taxon>
    </lineage>
</organism>
<dbReference type="Pfam" id="PF01408">
    <property type="entry name" value="GFO_IDH_MocA"/>
    <property type="match status" value="1"/>
</dbReference>
<accession>A0AA39YK38</accession>
<feature type="domain" description="Gal80p-like C-terminal" evidence="2">
    <location>
        <begin position="144"/>
        <end position="289"/>
    </location>
</feature>
<evidence type="ECO:0000259" key="1">
    <source>
        <dbReference type="Pfam" id="PF01408"/>
    </source>
</evidence>
<name>A0AA39YK38_9PEZI</name>
<dbReference type="InterPro" id="IPR000683">
    <property type="entry name" value="Gfo/Idh/MocA-like_OxRdtase_N"/>
</dbReference>
<dbReference type="Pfam" id="PF22685">
    <property type="entry name" value="Gal80p_C-like"/>
    <property type="match status" value="1"/>
</dbReference>
<dbReference type="Gene3D" id="3.30.360.10">
    <property type="entry name" value="Dihydrodipicolinate Reductase, domain 2"/>
    <property type="match status" value="1"/>
</dbReference>
<proteinExistence type="predicted"/>
<protein>
    <submittedName>
        <fullName evidence="3">Oxidoreductase family protein</fullName>
    </submittedName>
</protein>
<sequence length="385" mass="41466">MTPIRVGIIGLGPESQGYAPGLWAAVAHLPPLRASPSYDIVAIANSSIASAEKSIKSHNLPPTTAAYGSAADLAADPNVDLVVVSVRVQKHFELAQAAIQHGKHVFVEWPLGASLDEAEQLTKMAKDAGVKTAVGVQARASRVVLAVKKILASGKLGRILSSHVLGNMSLLPAEEWWEGFEYYMDMKSGGNSFYIYFAHFLDSFIDVLGDFETVQAALHTQRPVMPIVNLETREVVNPGHPKTSPDHIMVQGKLESGVVASISFRHAMSGVDSTIVKWIISGTEGEMEIVFPEMLVRMDSQWQTANPAAKIVVKQGRGKAEEVDLDELVGPLEPATEGLDGVSLNTGLVYDAFARGDESRYATFETALKTQRVLDRIARAAGVDV</sequence>
<dbReference type="AlphaFoldDB" id="A0AA39YK38"/>
<reference evidence="3" key="1">
    <citation type="submission" date="2023-06" db="EMBL/GenBank/DDBJ databases">
        <title>Genome-scale phylogeny and comparative genomics of the fungal order Sordariales.</title>
        <authorList>
            <consortium name="Lawrence Berkeley National Laboratory"/>
            <person name="Hensen N."/>
            <person name="Bonometti L."/>
            <person name="Westerberg I."/>
            <person name="Brannstrom I.O."/>
            <person name="Guillou S."/>
            <person name="Cros-Aarteil S."/>
            <person name="Calhoun S."/>
            <person name="Haridas S."/>
            <person name="Kuo A."/>
            <person name="Mondo S."/>
            <person name="Pangilinan J."/>
            <person name="Riley R."/>
            <person name="Labutti K."/>
            <person name="Andreopoulos B."/>
            <person name="Lipzen A."/>
            <person name="Chen C."/>
            <person name="Yanf M."/>
            <person name="Daum C."/>
            <person name="Ng V."/>
            <person name="Clum A."/>
            <person name="Steindorff A."/>
            <person name="Ohm R."/>
            <person name="Martin F."/>
            <person name="Silar P."/>
            <person name="Natvig D."/>
            <person name="Lalanne C."/>
            <person name="Gautier V."/>
            <person name="Ament-Velasquez S.L."/>
            <person name="Kruys A."/>
            <person name="Hutchinson M.I."/>
            <person name="Powell A.J."/>
            <person name="Barry K."/>
            <person name="Miller A.N."/>
            <person name="Grigoriev I.V."/>
            <person name="Debuchy R."/>
            <person name="Gladieux P."/>
            <person name="Thoren M.H."/>
            <person name="Johannesson H."/>
        </authorList>
    </citation>
    <scope>NUCLEOTIDE SEQUENCE</scope>
    <source>
        <strain evidence="3">SMH2532-1</strain>
    </source>
</reference>
<comment type="caution">
    <text evidence="3">The sequence shown here is derived from an EMBL/GenBank/DDBJ whole genome shotgun (WGS) entry which is preliminary data.</text>
</comment>
<dbReference type="PANTHER" id="PTHR43708:SF1">
    <property type="entry name" value="GALACTOSE_LACTOSE METABOLISM REGULATORY PROTEIN GAL80"/>
    <property type="match status" value="1"/>
</dbReference>
<dbReference type="GO" id="GO:0000166">
    <property type="term" value="F:nucleotide binding"/>
    <property type="evidence" value="ECO:0007669"/>
    <property type="project" value="InterPro"/>
</dbReference>
<dbReference type="InterPro" id="IPR036291">
    <property type="entry name" value="NAD(P)-bd_dom_sf"/>
</dbReference>
<dbReference type="SUPFAM" id="SSF55347">
    <property type="entry name" value="Glyceraldehyde-3-phosphate dehydrogenase-like, C-terminal domain"/>
    <property type="match status" value="1"/>
</dbReference>
<dbReference type="InterPro" id="IPR055080">
    <property type="entry name" value="Gal80p-like_C"/>
</dbReference>
<gene>
    <name evidence="3" type="ORF">B0T16DRAFT_369143</name>
</gene>
<feature type="domain" description="Gfo/Idh/MocA-like oxidoreductase N-terminal" evidence="1">
    <location>
        <begin position="5"/>
        <end position="135"/>
    </location>
</feature>
<dbReference type="SUPFAM" id="SSF51735">
    <property type="entry name" value="NAD(P)-binding Rossmann-fold domains"/>
    <property type="match status" value="1"/>
</dbReference>
<evidence type="ECO:0000313" key="3">
    <source>
        <dbReference type="EMBL" id="KAK0652455.1"/>
    </source>
</evidence>
<dbReference type="Gene3D" id="3.40.50.720">
    <property type="entry name" value="NAD(P)-binding Rossmann-like Domain"/>
    <property type="match status" value="1"/>
</dbReference>
<dbReference type="Proteomes" id="UP001174936">
    <property type="component" value="Unassembled WGS sequence"/>
</dbReference>
<dbReference type="EMBL" id="JAULSV010000002">
    <property type="protein sequence ID" value="KAK0652455.1"/>
    <property type="molecule type" value="Genomic_DNA"/>
</dbReference>